<protein>
    <recommendedName>
        <fullName evidence="3">Starch synthase catalytic domain-containing protein</fullName>
    </recommendedName>
</protein>
<keyword evidence="2" id="KW-0808">Transferase</keyword>
<evidence type="ECO:0000256" key="2">
    <source>
        <dbReference type="ARBA" id="ARBA00022679"/>
    </source>
</evidence>
<dbReference type="InterPro" id="IPR013534">
    <property type="entry name" value="Starch_synth_cat_dom"/>
</dbReference>
<dbReference type="AlphaFoldDB" id="A0A381XQY6"/>
<evidence type="ECO:0000259" key="3">
    <source>
        <dbReference type="Pfam" id="PF08323"/>
    </source>
</evidence>
<dbReference type="PANTHER" id="PTHR45825:SF11">
    <property type="entry name" value="ALPHA AMYLASE DOMAIN-CONTAINING PROTEIN"/>
    <property type="match status" value="1"/>
</dbReference>
<dbReference type="GO" id="GO:0016757">
    <property type="term" value="F:glycosyltransferase activity"/>
    <property type="evidence" value="ECO:0007669"/>
    <property type="project" value="UniProtKB-KW"/>
</dbReference>
<gene>
    <name evidence="4" type="ORF">METZ01_LOCUS119507</name>
</gene>
<dbReference type="PANTHER" id="PTHR45825">
    <property type="entry name" value="GRANULE-BOUND STARCH SYNTHASE 1, CHLOROPLASTIC/AMYLOPLASTIC"/>
    <property type="match status" value="1"/>
</dbReference>
<accession>A0A381XQY6</accession>
<dbReference type="Gene3D" id="3.40.50.2000">
    <property type="entry name" value="Glycogen Phosphorylase B"/>
    <property type="match status" value="1"/>
</dbReference>
<dbReference type="SUPFAM" id="SSF53756">
    <property type="entry name" value="UDP-Glycosyltransferase/glycogen phosphorylase"/>
    <property type="match status" value="1"/>
</dbReference>
<dbReference type="EMBL" id="UINC01015912">
    <property type="protein sequence ID" value="SVA66653.1"/>
    <property type="molecule type" value="Genomic_DNA"/>
</dbReference>
<keyword evidence="1" id="KW-0328">Glycosyltransferase</keyword>
<name>A0A381XQY6_9ZZZZ</name>
<organism evidence="4">
    <name type="scientific">marine metagenome</name>
    <dbReference type="NCBI Taxonomy" id="408172"/>
    <lineage>
        <taxon>unclassified sequences</taxon>
        <taxon>metagenomes</taxon>
        <taxon>ecological metagenomes</taxon>
    </lineage>
</organism>
<evidence type="ECO:0000313" key="4">
    <source>
        <dbReference type="EMBL" id="SVA66653.1"/>
    </source>
</evidence>
<evidence type="ECO:0000256" key="1">
    <source>
        <dbReference type="ARBA" id="ARBA00022676"/>
    </source>
</evidence>
<sequence length="275" mass="31404">MPLKLFFLTTEIEPFATTSHLGKFSVDVPFALQSIDHDIRIIIPKYGFVSERKYILREVIRLREIEFDFDGKNEVASAKSAFIPKTRVQVYFLENVDWFKPLTNLLYKSKNGRILIDNDQRYGYFSKAAIATLPHLFWKPDVLICNGWQRAFVPLIYNQIYDSQDFYGGIKTVLMVHSIDEYCIFSRSSYEKAGVALPENIKGNNINCYEAAAPFADLIIAVNTPSNNVTKQLMSLPGLKSHKQKVVSMSIPEGESPSYIESARILNDELTKHFA</sequence>
<proteinExistence type="predicted"/>
<feature type="domain" description="Starch synthase catalytic" evidence="3">
    <location>
        <begin position="5"/>
        <end position="223"/>
    </location>
</feature>
<reference evidence="4" key="1">
    <citation type="submission" date="2018-05" db="EMBL/GenBank/DDBJ databases">
        <authorList>
            <person name="Lanie J.A."/>
            <person name="Ng W.-L."/>
            <person name="Kazmierczak K.M."/>
            <person name="Andrzejewski T.M."/>
            <person name="Davidsen T.M."/>
            <person name="Wayne K.J."/>
            <person name="Tettelin H."/>
            <person name="Glass J.I."/>
            <person name="Rusch D."/>
            <person name="Podicherti R."/>
            <person name="Tsui H.-C.T."/>
            <person name="Winkler M.E."/>
        </authorList>
    </citation>
    <scope>NUCLEOTIDE SEQUENCE</scope>
</reference>
<dbReference type="Pfam" id="PF08323">
    <property type="entry name" value="Glyco_transf_5"/>
    <property type="match status" value="1"/>
</dbReference>